<protein>
    <recommendedName>
        <fullName evidence="3">histidine kinase</fullName>
        <ecNumber evidence="3">2.7.13.3</ecNumber>
    </recommendedName>
</protein>
<dbReference type="Gene3D" id="1.10.287.130">
    <property type="match status" value="1"/>
</dbReference>
<dbReference type="EC" id="2.7.13.3" evidence="3"/>
<evidence type="ECO:0000256" key="2">
    <source>
        <dbReference type="ARBA" id="ARBA00004141"/>
    </source>
</evidence>
<evidence type="ECO:0000256" key="6">
    <source>
        <dbReference type="ARBA" id="ARBA00022692"/>
    </source>
</evidence>
<evidence type="ECO:0000256" key="12">
    <source>
        <dbReference type="ARBA" id="ARBA00023136"/>
    </source>
</evidence>
<keyword evidence="6" id="KW-0812">Transmembrane</keyword>
<dbReference type="SUPFAM" id="SSF55785">
    <property type="entry name" value="PYP-like sensor domain (PAS domain)"/>
    <property type="match status" value="3"/>
</dbReference>
<accession>M6CRT6</accession>
<dbReference type="GO" id="GO:0016020">
    <property type="term" value="C:membrane"/>
    <property type="evidence" value="ECO:0007669"/>
    <property type="project" value="UniProtKB-SubCell"/>
</dbReference>
<feature type="domain" description="PAC" evidence="15">
    <location>
        <begin position="400"/>
        <end position="452"/>
    </location>
</feature>
<dbReference type="SMART" id="SM00387">
    <property type="entry name" value="HATPase_c"/>
    <property type="match status" value="1"/>
</dbReference>
<dbReference type="GO" id="GO:0005524">
    <property type="term" value="F:ATP binding"/>
    <property type="evidence" value="ECO:0007669"/>
    <property type="project" value="UniProtKB-KW"/>
</dbReference>
<sequence>MTENVFPEPVKTRSGISSCKEWKVSRNSLKVLPGIRMPDSLLSVLYSFFHPIQEGVLALDMATETILYLNPALENILGYPAEELEGKSIDVILSSSTYPREAITIKRNEPLKVYWQLRYKSGERKLVNFTINTTNFAGQDLLLFYFTDQSEIQQTELRLYYMQSILRTLRLLRQNLRYLTSESSVFQKLCDTLKENPHYFLVWAFFFKDGELQVLGQKDMNPDLKLKIHSFISSNIPFPMRNLIDTKDNFVIYEFGNGKYPEWESVFADHKFRRSLSIGIREKEKLLGGIEILSLEGMAFDSGENFLYEEIIADVHSSLQNAKTERTRIENSKKLQFQGALLNSIEVPLISTDDEGYITYGNKSLERILGVYKEDFIDLPIAKFLNLSPAILDKLSKEEFRTEIKMKVFPDVEVPMLLASSTIRDEYGNSIGTILLLLDITEQKKNEELIRSSEIKLRNLFSAMNNGIVILTPEGIVLEVAPILKFLLFQILNVNPGENLFPLFAPKVSEEIKTGIKNCLESHRAVFLDLPIQFIEEEENFFSIKILPLKKYRENGEAVMLIFSDITQTKLLDKQLYETARFASIGELAAGIAHEVNNPLQASLLYLEELIETEESDPAERLKIYKRIEAASVRIRDLIKSLLDLGRTVAREKELVSPYYILLRACELIEVSCKKNGIELKRIANPDLPKIRVAWQEIEQVLINCLVNAINAISEMEVKPAFPKISITVRKEFHLNRDSILFTILDNGPGMTKDVLDKAFLPLFTTRRGKQGTGLGLAISQRIISEHDGTIFLESSPGNGTRVLIRLPI</sequence>
<dbReference type="InterPro" id="IPR036097">
    <property type="entry name" value="HisK_dim/P_sf"/>
</dbReference>
<dbReference type="PROSITE" id="PS50113">
    <property type="entry name" value="PAC"/>
    <property type="match status" value="1"/>
</dbReference>
<feature type="domain" description="PAS" evidence="14">
    <location>
        <begin position="341"/>
        <end position="378"/>
    </location>
</feature>
<evidence type="ECO:0000256" key="7">
    <source>
        <dbReference type="ARBA" id="ARBA00022741"/>
    </source>
</evidence>
<evidence type="ECO:0000259" key="15">
    <source>
        <dbReference type="PROSITE" id="PS50113"/>
    </source>
</evidence>
<dbReference type="InterPro" id="IPR035965">
    <property type="entry name" value="PAS-like_dom_sf"/>
</dbReference>
<dbReference type="Gene3D" id="3.30.565.10">
    <property type="entry name" value="Histidine kinase-like ATPase, C-terminal domain"/>
    <property type="match status" value="1"/>
</dbReference>
<dbReference type="InterPro" id="IPR003594">
    <property type="entry name" value="HATPase_dom"/>
</dbReference>
<dbReference type="InterPro" id="IPR000700">
    <property type="entry name" value="PAS-assoc_C"/>
</dbReference>
<dbReference type="SUPFAM" id="SSF55874">
    <property type="entry name" value="ATPase domain of HSP90 chaperone/DNA topoisomerase II/histidine kinase"/>
    <property type="match status" value="1"/>
</dbReference>
<evidence type="ECO:0000256" key="5">
    <source>
        <dbReference type="ARBA" id="ARBA00022679"/>
    </source>
</evidence>
<keyword evidence="9" id="KW-0067">ATP-binding</keyword>
<keyword evidence="11" id="KW-0902">Two-component regulatory system</keyword>
<dbReference type="GO" id="GO:0000155">
    <property type="term" value="F:phosphorelay sensor kinase activity"/>
    <property type="evidence" value="ECO:0007669"/>
    <property type="project" value="InterPro"/>
</dbReference>
<dbReference type="InterPro" id="IPR036890">
    <property type="entry name" value="HATPase_C_sf"/>
</dbReference>
<keyword evidence="4" id="KW-0597">Phosphoprotein</keyword>
<evidence type="ECO:0000256" key="3">
    <source>
        <dbReference type="ARBA" id="ARBA00012438"/>
    </source>
</evidence>
<evidence type="ECO:0000256" key="9">
    <source>
        <dbReference type="ARBA" id="ARBA00022840"/>
    </source>
</evidence>
<dbReference type="AlphaFoldDB" id="M6CRT6"/>
<dbReference type="PRINTS" id="PR00344">
    <property type="entry name" value="BCTRLSENSOR"/>
</dbReference>
<dbReference type="Pfam" id="PF00512">
    <property type="entry name" value="HisKA"/>
    <property type="match status" value="1"/>
</dbReference>
<dbReference type="FunFam" id="3.30.565.10:FF:000154">
    <property type="entry name" value="PAS domain-containing sensor histidine kinase"/>
    <property type="match status" value="1"/>
</dbReference>
<evidence type="ECO:0000313" key="17">
    <source>
        <dbReference type="Proteomes" id="UP000011988"/>
    </source>
</evidence>
<dbReference type="GO" id="GO:0030295">
    <property type="term" value="F:protein kinase activator activity"/>
    <property type="evidence" value="ECO:0007669"/>
    <property type="project" value="TreeGrafter"/>
</dbReference>
<dbReference type="SMART" id="SM00091">
    <property type="entry name" value="PAS"/>
    <property type="match status" value="3"/>
</dbReference>
<evidence type="ECO:0000259" key="13">
    <source>
        <dbReference type="PROSITE" id="PS50109"/>
    </source>
</evidence>
<dbReference type="CDD" id="cd00130">
    <property type="entry name" value="PAS"/>
    <property type="match status" value="2"/>
</dbReference>
<dbReference type="Gene3D" id="3.30.450.20">
    <property type="entry name" value="PAS domain"/>
    <property type="match status" value="3"/>
</dbReference>
<comment type="caution">
    <text evidence="16">The sequence shown here is derived from an EMBL/GenBank/DDBJ whole genome shotgun (WGS) entry which is preliminary data.</text>
</comment>
<evidence type="ECO:0000256" key="11">
    <source>
        <dbReference type="ARBA" id="ARBA00023012"/>
    </source>
</evidence>
<name>M6CRT6_9LEPT</name>
<feature type="domain" description="PAS" evidence="14">
    <location>
        <begin position="41"/>
        <end position="101"/>
    </location>
</feature>
<gene>
    <name evidence="16" type="ORF">LEP1GSC194_0756</name>
</gene>
<keyword evidence="8" id="KW-0418">Kinase</keyword>
<dbReference type="NCBIfam" id="TIGR00229">
    <property type="entry name" value="sensory_box"/>
    <property type="match status" value="2"/>
</dbReference>
<dbReference type="CDD" id="cd00082">
    <property type="entry name" value="HisKA"/>
    <property type="match status" value="1"/>
</dbReference>
<evidence type="ECO:0000259" key="14">
    <source>
        <dbReference type="PROSITE" id="PS50112"/>
    </source>
</evidence>
<keyword evidence="12" id="KW-0472">Membrane</keyword>
<dbReference type="PROSITE" id="PS50109">
    <property type="entry name" value="HIS_KIN"/>
    <property type="match status" value="1"/>
</dbReference>
<evidence type="ECO:0000256" key="10">
    <source>
        <dbReference type="ARBA" id="ARBA00022989"/>
    </source>
</evidence>
<reference evidence="16 17" key="1">
    <citation type="submission" date="2013-01" db="EMBL/GenBank/DDBJ databases">
        <authorList>
            <person name="Harkins D.M."/>
            <person name="Durkin A.S."/>
            <person name="Brinkac L.M."/>
            <person name="Haft D.H."/>
            <person name="Selengut J.D."/>
            <person name="Sanka R."/>
            <person name="DePew J."/>
            <person name="Purushe J."/>
            <person name="Galloway R.L."/>
            <person name="Vinetz J.M."/>
            <person name="Sutton G.G."/>
            <person name="Nierman W.C."/>
            <person name="Fouts D.E."/>
        </authorList>
    </citation>
    <scope>NUCLEOTIDE SEQUENCE [LARGE SCALE GENOMIC DNA]</scope>
    <source>
        <strain evidence="16 17">79601</strain>
    </source>
</reference>
<evidence type="ECO:0000313" key="16">
    <source>
        <dbReference type="EMBL" id="EMJ94662.1"/>
    </source>
</evidence>
<dbReference type="GO" id="GO:0000156">
    <property type="term" value="F:phosphorelay response regulator activity"/>
    <property type="evidence" value="ECO:0007669"/>
    <property type="project" value="TreeGrafter"/>
</dbReference>
<dbReference type="InterPro" id="IPR003661">
    <property type="entry name" value="HisK_dim/P_dom"/>
</dbReference>
<proteinExistence type="predicted"/>
<dbReference type="InterPro" id="IPR005467">
    <property type="entry name" value="His_kinase_dom"/>
</dbReference>
<evidence type="ECO:0000256" key="4">
    <source>
        <dbReference type="ARBA" id="ARBA00022553"/>
    </source>
</evidence>
<keyword evidence="5" id="KW-0808">Transferase</keyword>
<comment type="catalytic activity">
    <reaction evidence="1">
        <text>ATP + protein L-histidine = ADP + protein N-phospho-L-histidine.</text>
        <dbReference type="EC" id="2.7.13.3"/>
    </reaction>
</comment>
<dbReference type="InterPro" id="IPR050351">
    <property type="entry name" value="BphY/WalK/GraS-like"/>
</dbReference>
<dbReference type="SUPFAM" id="SSF47384">
    <property type="entry name" value="Homodimeric domain of signal transducing histidine kinase"/>
    <property type="match status" value="1"/>
</dbReference>
<keyword evidence="10" id="KW-1133">Transmembrane helix</keyword>
<dbReference type="Pfam" id="PF02518">
    <property type="entry name" value="HATPase_c"/>
    <property type="match status" value="1"/>
</dbReference>
<dbReference type="InterPro" id="IPR000014">
    <property type="entry name" value="PAS"/>
</dbReference>
<dbReference type="PATRIC" id="fig|1218565.3.peg.2370"/>
<dbReference type="PANTHER" id="PTHR42878">
    <property type="entry name" value="TWO-COMPONENT HISTIDINE KINASE"/>
    <property type="match status" value="1"/>
</dbReference>
<evidence type="ECO:0000256" key="8">
    <source>
        <dbReference type="ARBA" id="ARBA00022777"/>
    </source>
</evidence>
<evidence type="ECO:0000256" key="1">
    <source>
        <dbReference type="ARBA" id="ARBA00000085"/>
    </source>
</evidence>
<dbReference type="PROSITE" id="PS50112">
    <property type="entry name" value="PAS"/>
    <property type="match status" value="2"/>
</dbReference>
<dbReference type="InterPro" id="IPR004358">
    <property type="entry name" value="Sig_transdc_His_kin-like_C"/>
</dbReference>
<dbReference type="GO" id="GO:0007234">
    <property type="term" value="P:osmosensory signaling via phosphorelay pathway"/>
    <property type="evidence" value="ECO:0007669"/>
    <property type="project" value="TreeGrafter"/>
</dbReference>
<feature type="domain" description="Histidine kinase" evidence="13">
    <location>
        <begin position="591"/>
        <end position="809"/>
    </location>
</feature>
<dbReference type="PANTHER" id="PTHR42878:SF7">
    <property type="entry name" value="SENSOR HISTIDINE KINASE GLRK"/>
    <property type="match status" value="1"/>
</dbReference>
<dbReference type="EMBL" id="ANIK01000047">
    <property type="protein sequence ID" value="EMJ94662.1"/>
    <property type="molecule type" value="Genomic_DNA"/>
</dbReference>
<organism evidence="16 17">
    <name type="scientific">Leptospira alstonii serovar Sichuan str. 79601</name>
    <dbReference type="NCBI Taxonomy" id="1218565"/>
    <lineage>
        <taxon>Bacteria</taxon>
        <taxon>Pseudomonadati</taxon>
        <taxon>Spirochaetota</taxon>
        <taxon>Spirochaetia</taxon>
        <taxon>Leptospirales</taxon>
        <taxon>Leptospiraceae</taxon>
        <taxon>Leptospira</taxon>
    </lineage>
</organism>
<dbReference type="Pfam" id="PF13426">
    <property type="entry name" value="PAS_9"/>
    <property type="match status" value="2"/>
</dbReference>
<dbReference type="Proteomes" id="UP000011988">
    <property type="component" value="Unassembled WGS sequence"/>
</dbReference>
<comment type="subcellular location">
    <subcellularLocation>
        <location evidence="2">Membrane</location>
        <topology evidence="2">Multi-pass membrane protein</topology>
    </subcellularLocation>
</comment>
<keyword evidence="7" id="KW-0547">Nucleotide-binding</keyword>
<dbReference type="SMART" id="SM00388">
    <property type="entry name" value="HisKA"/>
    <property type="match status" value="1"/>
</dbReference>